<proteinExistence type="predicted"/>
<gene>
    <name evidence="3" type="ORF">MCOR_29649</name>
</gene>
<dbReference type="Proteomes" id="UP000507470">
    <property type="component" value="Unassembled WGS sequence"/>
</dbReference>
<dbReference type="EMBL" id="CACVKT020005415">
    <property type="protein sequence ID" value="CAC5394932.1"/>
    <property type="molecule type" value="Genomic_DNA"/>
</dbReference>
<evidence type="ECO:0000313" key="3">
    <source>
        <dbReference type="EMBL" id="CAC5394932.1"/>
    </source>
</evidence>
<sequence>MQDRQTLTDIELINIHNIHSNTILTVVINVNAVNPSHVSRSVADCKKKWQDLQAATKKKEATRRSEARATGGGPPPVCNFKPWESTVLQTLTKTQVEGIEGGVDTLEDDQFGPSTSNPPDTDVATTCVEGAIIPEHQAEDEGTDNESVVTRICLKDQVKKGKTRKHAMDDNEEIQVKFLKMEEEKKEELKTYRQKKIELLEKNVLATEKIADNLAKILDSLSNTQIITYENEK</sequence>
<protein>
    <recommendedName>
        <fullName evidence="2">CARD domain-containing protein</fullName>
    </recommendedName>
</protein>
<dbReference type="PANTHER" id="PTHR23098:SF23">
    <property type="entry name" value="MYB-RELATED TRANSCRIPTION FACTOR, PARTNER OF PROFILIN-LIKE ISOFORM X2-RELATED"/>
    <property type="match status" value="1"/>
</dbReference>
<reference evidence="3 4" key="1">
    <citation type="submission" date="2020-06" db="EMBL/GenBank/DDBJ databases">
        <authorList>
            <person name="Li R."/>
            <person name="Bekaert M."/>
        </authorList>
    </citation>
    <scope>NUCLEOTIDE SEQUENCE [LARGE SCALE GENOMIC DNA]</scope>
    <source>
        <strain evidence="4">wild</strain>
    </source>
</reference>
<dbReference type="AlphaFoldDB" id="A0A6J8CI44"/>
<evidence type="ECO:0000256" key="1">
    <source>
        <dbReference type="SAM" id="MobiDB-lite"/>
    </source>
</evidence>
<accession>A0A6J8CI44</accession>
<organism evidence="3 4">
    <name type="scientific">Mytilus coruscus</name>
    <name type="common">Sea mussel</name>
    <dbReference type="NCBI Taxonomy" id="42192"/>
    <lineage>
        <taxon>Eukaryota</taxon>
        <taxon>Metazoa</taxon>
        <taxon>Spiralia</taxon>
        <taxon>Lophotrochozoa</taxon>
        <taxon>Mollusca</taxon>
        <taxon>Bivalvia</taxon>
        <taxon>Autobranchia</taxon>
        <taxon>Pteriomorphia</taxon>
        <taxon>Mytilida</taxon>
        <taxon>Mytiloidea</taxon>
        <taxon>Mytilidae</taxon>
        <taxon>Mytilinae</taxon>
        <taxon>Mytilus</taxon>
    </lineage>
</organism>
<dbReference type="PROSITE" id="PS50209">
    <property type="entry name" value="CARD"/>
    <property type="match status" value="1"/>
</dbReference>
<dbReference type="GO" id="GO:0042981">
    <property type="term" value="P:regulation of apoptotic process"/>
    <property type="evidence" value="ECO:0007669"/>
    <property type="project" value="InterPro"/>
</dbReference>
<evidence type="ECO:0000313" key="4">
    <source>
        <dbReference type="Proteomes" id="UP000507470"/>
    </source>
</evidence>
<name>A0A6J8CI44_MYTCO</name>
<dbReference type="OrthoDB" id="6147913at2759"/>
<feature type="domain" description="CARD" evidence="2">
    <location>
        <begin position="181"/>
        <end position="233"/>
    </location>
</feature>
<feature type="region of interest" description="Disordered" evidence="1">
    <location>
        <begin position="55"/>
        <end position="80"/>
    </location>
</feature>
<evidence type="ECO:0000259" key="2">
    <source>
        <dbReference type="PROSITE" id="PS50209"/>
    </source>
</evidence>
<dbReference type="GO" id="GO:0005634">
    <property type="term" value="C:nucleus"/>
    <property type="evidence" value="ECO:0007669"/>
    <property type="project" value="TreeGrafter"/>
</dbReference>
<dbReference type="InterPro" id="IPR001315">
    <property type="entry name" value="CARD"/>
</dbReference>
<feature type="compositionally biased region" description="Basic and acidic residues" evidence="1">
    <location>
        <begin position="57"/>
        <end position="67"/>
    </location>
</feature>
<dbReference type="PANTHER" id="PTHR23098">
    <property type="entry name" value="AGAP001331-PA-RELATED"/>
    <property type="match status" value="1"/>
</dbReference>
<keyword evidence="4" id="KW-1185">Reference proteome</keyword>